<dbReference type="InterPro" id="IPR020795">
    <property type="entry name" value="ORC3"/>
</dbReference>
<dbReference type="Pfam" id="PF18137">
    <property type="entry name" value="WHD_ORC"/>
    <property type="match status" value="1"/>
</dbReference>
<dbReference type="GO" id="GO:0003688">
    <property type="term" value="F:DNA replication origin binding"/>
    <property type="evidence" value="ECO:0007669"/>
    <property type="project" value="TreeGrafter"/>
</dbReference>
<evidence type="ECO:0000259" key="8">
    <source>
        <dbReference type="Pfam" id="PF18137"/>
    </source>
</evidence>
<dbReference type="CDD" id="cd20704">
    <property type="entry name" value="Orc3"/>
    <property type="match status" value="1"/>
</dbReference>
<dbReference type="PANTHER" id="PTHR12748">
    <property type="entry name" value="ORIGIN RECOGNITION COMPLEX SUBUNIT 3"/>
    <property type="match status" value="1"/>
</dbReference>
<evidence type="ECO:0000256" key="5">
    <source>
        <dbReference type="ARBA" id="ARBA00023242"/>
    </source>
</evidence>
<accession>A0A8J5H336</accession>
<comment type="similarity">
    <text evidence="2">Belongs to the ORC3 family.</text>
</comment>
<feature type="region of interest" description="Disordered" evidence="6">
    <location>
        <begin position="1"/>
        <end position="23"/>
    </location>
</feature>
<dbReference type="PANTHER" id="PTHR12748:SF0">
    <property type="entry name" value="ORIGIN RECOGNITION COMPLEX SUBUNIT 3"/>
    <property type="match status" value="1"/>
</dbReference>
<protein>
    <recommendedName>
        <fullName evidence="11">Origin of replication complex subunit 3</fullName>
    </recommendedName>
</protein>
<dbReference type="GO" id="GO:0005664">
    <property type="term" value="C:nuclear origin of replication recognition complex"/>
    <property type="evidence" value="ECO:0007669"/>
    <property type="project" value="InterPro"/>
</dbReference>
<evidence type="ECO:0000259" key="7">
    <source>
        <dbReference type="Pfam" id="PF07034"/>
    </source>
</evidence>
<evidence type="ECO:0008006" key="11">
    <source>
        <dbReference type="Google" id="ProtNLM"/>
    </source>
</evidence>
<dbReference type="AlphaFoldDB" id="A0A8J5H336"/>
<keyword evidence="10" id="KW-1185">Reference proteome</keyword>
<reference evidence="9 10" key="1">
    <citation type="submission" date="2020-08" db="EMBL/GenBank/DDBJ databases">
        <title>Plant Genome Project.</title>
        <authorList>
            <person name="Zhang R.-G."/>
        </authorList>
    </citation>
    <scope>NUCLEOTIDE SEQUENCE [LARGE SCALE GENOMIC DNA]</scope>
    <source>
        <tissue evidence="9">Rhizome</tissue>
    </source>
</reference>
<evidence type="ECO:0000256" key="3">
    <source>
        <dbReference type="ARBA" id="ARBA00022705"/>
    </source>
</evidence>
<dbReference type="InterPro" id="IPR040855">
    <property type="entry name" value="ORC_WH_C"/>
</dbReference>
<feature type="domain" description="Origin recognition complex subunit 3 N-terminal" evidence="7">
    <location>
        <begin position="49"/>
        <end position="358"/>
    </location>
</feature>
<evidence type="ECO:0000256" key="2">
    <source>
        <dbReference type="ARBA" id="ARBA00010977"/>
    </source>
</evidence>
<feature type="region of interest" description="Disordered" evidence="6">
    <location>
        <begin position="37"/>
        <end position="61"/>
    </location>
</feature>
<evidence type="ECO:0000313" key="9">
    <source>
        <dbReference type="EMBL" id="KAG6508629.1"/>
    </source>
</evidence>
<evidence type="ECO:0000313" key="10">
    <source>
        <dbReference type="Proteomes" id="UP000734854"/>
    </source>
</evidence>
<keyword evidence="5" id="KW-0539">Nucleus</keyword>
<keyword evidence="4" id="KW-0238">DNA-binding</keyword>
<dbReference type="Pfam" id="PF07034">
    <property type="entry name" value="ORC3_N"/>
    <property type="match status" value="1"/>
</dbReference>
<keyword evidence="3" id="KW-0235">DNA replication</keyword>
<evidence type="ECO:0000256" key="4">
    <source>
        <dbReference type="ARBA" id="ARBA00023125"/>
    </source>
</evidence>
<name>A0A8J5H336_ZINOF</name>
<dbReference type="GO" id="GO:0006270">
    <property type="term" value="P:DNA replication initiation"/>
    <property type="evidence" value="ECO:0007669"/>
    <property type="project" value="TreeGrafter"/>
</dbReference>
<gene>
    <name evidence="9" type="ORF">ZIOFF_034009</name>
</gene>
<comment type="caution">
    <text evidence="9">The sequence shown here is derived from an EMBL/GenBank/DDBJ whole genome shotgun (WGS) entry which is preliminary data.</text>
</comment>
<dbReference type="InterPro" id="IPR045667">
    <property type="entry name" value="ORC3_N"/>
</dbReference>
<dbReference type="Proteomes" id="UP000734854">
    <property type="component" value="Unassembled WGS sequence"/>
</dbReference>
<dbReference type="EMBL" id="JACMSC010000009">
    <property type="protein sequence ID" value="KAG6508629.1"/>
    <property type="molecule type" value="Genomic_DNA"/>
</dbReference>
<sequence>MPSSATSDPPPSPSINTAAPATGDDLQPFFVLHKALSRNPEKKVPASAKRKIDLSTSSPTSADKLAVGPNHAIYEQLRLDAFNIVWSKIDSTINEVLRQINVSVFDEVHKWVLESFSIIKSCYLTSALEIHSHYPLGNDVICKQIPTAMLLTKNAEFVDYLLTFQELRDYLKSMGFHVANLSALDFSAKYGIAGCLRSLLRQLVMMTPDVADFSVLFSWYSEPDNYDHPIIIAIDDMERCSGLVLADFIRMLSDWVSKLPVIFVMGAASSNTSRKFLPSDALQHLQPCEFTLASPFQRMNALVEAVLVKSCCGFTIGHEVAVFLRNYFLGHDATITSFIKALKLACAEHFSMETMSFLVVHMLDVNYEVSLLGKCKLLPVSVLTHAFDLPSCKREKDSESSSDALATGLSELRRLLKNWASVILCLYEVGKLKKMQLLDIFCEATDSRLSRLRSSNNKLGRVSSNSKNLIDGRLASNGHSISQLIHTVRELPVASLCKVLDLWSIHTEEMDEIHSKIQELHLMVQSTKSCTDFQEKQIDCHRMKNSSGVGKTSFSGNDKAAALLDDMVRKFLIPVESRRFHEVVCFRDVGTLRTALIGNPRREIQVNLLKSNSYIRCGCCSSSDNALSPTMHDSSVMYNLAQEYGDLINLRDWYHAFRETVLRGRNNLKCRSPVSKKARLASESEASIQARFCSAVIELQITGLLRMPSKRRPDFVQRIAFGL</sequence>
<organism evidence="9 10">
    <name type="scientific">Zingiber officinale</name>
    <name type="common">Ginger</name>
    <name type="synonym">Amomum zingiber</name>
    <dbReference type="NCBI Taxonomy" id="94328"/>
    <lineage>
        <taxon>Eukaryota</taxon>
        <taxon>Viridiplantae</taxon>
        <taxon>Streptophyta</taxon>
        <taxon>Embryophyta</taxon>
        <taxon>Tracheophyta</taxon>
        <taxon>Spermatophyta</taxon>
        <taxon>Magnoliopsida</taxon>
        <taxon>Liliopsida</taxon>
        <taxon>Zingiberales</taxon>
        <taxon>Zingiberaceae</taxon>
        <taxon>Zingiber</taxon>
    </lineage>
</organism>
<dbReference type="GO" id="GO:0005656">
    <property type="term" value="C:nuclear pre-replicative complex"/>
    <property type="evidence" value="ECO:0007669"/>
    <property type="project" value="TreeGrafter"/>
</dbReference>
<dbReference type="OrthoDB" id="10265211at2759"/>
<proteinExistence type="inferred from homology"/>
<evidence type="ECO:0000256" key="1">
    <source>
        <dbReference type="ARBA" id="ARBA00004123"/>
    </source>
</evidence>
<comment type="subcellular location">
    <subcellularLocation>
        <location evidence="1">Nucleus</location>
    </subcellularLocation>
</comment>
<feature type="domain" description="Origin recognition complex subunit 3 winged helix C-terminal" evidence="8">
    <location>
        <begin position="601"/>
        <end position="721"/>
    </location>
</feature>
<dbReference type="GO" id="GO:0031261">
    <property type="term" value="C:DNA replication preinitiation complex"/>
    <property type="evidence" value="ECO:0007669"/>
    <property type="project" value="TreeGrafter"/>
</dbReference>
<evidence type="ECO:0000256" key="6">
    <source>
        <dbReference type="SAM" id="MobiDB-lite"/>
    </source>
</evidence>